<keyword evidence="7" id="KW-0240">DNA-directed RNA polymerase</keyword>
<feature type="domain" description="RNA polymerase sigma-70 region 2" evidence="5">
    <location>
        <begin position="25"/>
        <end position="90"/>
    </location>
</feature>
<sequence length="182" mass="21647">MNVEKNDFFRYLREKKYAKAFELLYYDNYTDLFKYAYGILRSEEKAKDVVQTVFSKLWERRERLDIDERVGAYLARAVYYGAINQIRKEKTERMHEEGVRDELYSRGVFSDSAVETNELRERLAQALDTLPEHCREVFCLSRFTGLKRKEIADKLGISVKTVDTQIYRALKKMRSFLGNDSF</sequence>
<dbReference type="InterPro" id="IPR013249">
    <property type="entry name" value="RNA_pol_sigma70_r4_t2"/>
</dbReference>
<evidence type="ECO:0000313" key="8">
    <source>
        <dbReference type="Proteomes" id="UP001348817"/>
    </source>
</evidence>
<dbReference type="CDD" id="cd06171">
    <property type="entry name" value="Sigma70_r4"/>
    <property type="match status" value="1"/>
</dbReference>
<dbReference type="EMBL" id="AP025314">
    <property type="protein sequence ID" value="BDD09315.1"/>
    <property type="molecule type" value="Genomic_DNA"/>
</dbReference>
<organism evidence="7 8">
    <name type="scientific">Fulvitalea axinellae</name>
    <dbReference type="NCBI Taxonomy" id="1182444"/>
    <lineage>
        <taxon>Bacteria</taxon>
        <taxon>Pseudomonadati</taxon>
        <taxon>Bacteroidota</taxon>
        <taxon>Cytophagia</taxon>
        <taxon>Cytophagales</taxon>
        <taxon>Persicobacteraceae</taxon>
        <taxon>Fulvitalea</taxon>
    </lineage>
</organism>
<dbReference type="InterPro" id="IPR036388">
    <property type="entry name" value="WH-like_DNA-bd_sf"/>
</dbReference>
<evidence type="ECO:0000259" key="5">
    <source>
        <dbReference type="Pfam" id="PF04542"/>
    </source>
</evidence>
<name>A0AAU9DAH5_9BACT</name>
<evidence type="ECO:0000313" key="7">
    <source>
        <dbReference type="EMBL" id="BDD09315.1"/>
    </source>
</evidence>
<dbReference type="PANTHER" id="PTHR43133:SF46">
    <property type="entry name" value="RNA POLYMERASE SIGMA-70 FACTOR ECF SUBFAMILY"/>
    <property type="match status" value="1"/>
</dbReference>
<evidence type="ECO:0000256" key="1">
    <source>
        <dbReference type="ARBA" id="ARBA00010641"/>
    </source>
</evidence>
<dbReference type="AlphaFoldDB" id="A0AAU9DAH5"/>
<reference evidence="7 8" key="1">
    <citation type="submission" date="2021-12" db="EMBL/GenBank/DDBJ databases">
        <title>Genome sequencing of bacteria with rrn-lacking chromosome and rrn-plasmid.</title>
        <authorList>
            <person name="Anda M."/>
            <person name="Iwasaki W."/>
        </authorList>
    </citation>
    <scope>NUCLEOTIDE SEQUENCE [LARGE SCALE GENOMIC DNA]</scope>
    <source>
        <strain evidence="7 8">DSM 100852</strain>
    </source>
</reference>
<keyword evidence="3" id="KW-0731">Sigma factor</keyword>
<dbReference type="SUPFAM" id="SSF88946">
    <property type="entry name" value="Sigma2 domain of RNA polymerase sigma factors"/>
    <property type="match status" value="1"/>
</dbReference>
<dbReference type="Pfam" id="PF08281">
    <property type="entry name" value="Sigma70_r4_2"/>
    <property type="match status" value="1"/>
</dbReference>
<dbReference type="PANTHER" id="PTHR43133">
    <property type="entry name" value="RNA POLYMERASE ECF-TYPE SIGMA FACTO"/>
    <property type="match status" value="1"/>
</dbReference>
<accession>A0AAU9DAH5</accession>
<dbReference type="InterPro" id="IPR014284">
    <property type="entry name" value="RNA_pol_sigma-70_dom"/>
</dbReference>
<protein>
    <submittedName>
        <fullName evidence="7">DNA-directed RNA polymerase sigma-70 factor</fullName>
    </submittedName>
</protein>
<dbReference type="NCBIfam" id="TIGR02985">
    <property type="entry name" value="Sig70_bacteroi1"/>
    <property type="match status" value="1"/>
</dbReference>
<dbReference type="InterPro" id="IPR013325">
    <property type="entry name" value="RNA_pol_sigma_r2"/>
</dbReference>
<dbReference type="InterPro" id="IPR000792">
    <property type="entry name" value="Tscrpt_reg_LuxR_C"/>
</dbReference>
<dbReference type="KEGG" id="fax:FUAX_17470"/>
<dbReference type="Gene3D" id="1.10.10.10">
    <property type="entry name" value="Winged helix-like DNA-binding domain superfamily/Winged helix DNA-binding domain"/>
    <property type="match status" value="1"/>
</dbReference>
<keyword evidence="2" id="KW-0805">Transcription regulation</keyword>
<evidence type="ECO:0000259" key="6">
    <source>
        <dbReference type="Pfam" id="PF08281"/>
    </source>
</evidence>
<dbReference type="GO" id="GO:0003677">
    <property type="term" value="F:DNA binding"/>
    <property type="evidence" value="ECO:0007669"/>
    <property type="project" value="InterPro"/>
</dbReference>
<keyword evidence="4" id="KW-0804">Transcription</keyword>
<dbReference type="PRINTS" id="PR00038">
    <property type="entry name" value="HTHLUXR"/>
</dbReference>
<dbReference type="InterPro" id="IPR014327">
    <property type="entry name" value="RNA_pol_sigma70_bacteroid"/>
</dbReference>
<dbReference type="GO" id="GO:0006352">
    <property type="term" value="P:DNA-templated transcription initiation"/>
    <property type="evidence" value="ECO:0007669"/>
    <property type="project" value="InterPro"/>
</dbReference>
<evidence type="ECO:0000256" key="2">
    <source>
        <dbReference type="ARBA" id="ARBA00023015"/>
    </source>
</evidence>
<evidence type="ECO:0000256" key="4">
    <source>
        <dbReference type="ARBA" id="ARBA00023163"/>
    </source>
</evidence>
<feature type="domain" description="RNA polymerase sigma factor 70 region 4 type 2" evidence="6">
    <location>
        <begin position="120"/>
        <end position="173"/>
    </location>
</feature>
<dbReference type="Gene3D" id="1.10.1740.10">
    <property type="match status" value="1"/>
</dbReference>
<keyword evidence="8" id="KW-1185">Reference proteome</keyword>
<dbReference type="InterPro" id="IPR007627">
    <property type="entry name" value="RNA_pol_sigma70_r2"/>
</dbReference>
<evidence type="ECO:0000256" key="3">
    <source>
        <dbReference type="ARBA" id="ARBA00023082"/>
    </source>
</evidence>
<dbReference type="InterPro" id="IPR039425">
    <property type="entry name" value="RNA_pol_sigma-70-like"/>
</dbReference>
<gene>
    <name evidence="7" type="ORF">FUAX_17470</name>
</gene>
<dbReference type="Proteomes" id="UP001348817">
    <property type="component" value="Chromosome"/>
</dbReference>
<dbReference type="NCBIfam" id="TIGR02937">
    <property type="entry name" value="sigma70-ECF"/>
    <property type="match status" value="1"/>
</dbReference>
<dbReference type="InterPro" id="IPR013324">
    <property type="entry name" value="RNA_pol_sigma_r3/r4-like"/>
</dbReference>
<proteinExistence type="inferred from homology"/>
<dbReference type="GO" id="GO:0000428">
    <property type="term" value="C:DNA-directed RNA polymerase complex"/>
    <property type="evidence" value="ECO:0007669"/>
    <property type="project" value="UniProtKB-KW"/>
</dbReference>
<dbReference type="GO" id="GO:0016987">
    <property type="term" value="F:sigma factor activity"/>
    <property type="evidence" value="ECO:0007669"/>
    <property type="project" value="UniProtKB-KW"/>
</dbReference>
<comment type="similarity">
    <text evidence="1">Belongs to the sigma-70 factor family. ECF subfamily.</text>
</comment>
<dbReference type="SUPFAM" id="SSF88659">
    <property type="entry name" value="Sigma3 and sigma4 domains of RNA polymerase sigma factors"/>
    <property type="match status" value="1"/>
</dbReference>
<dbReference type="Pfam" id="PF04542">
    <property type="entry name" value="Sigma70_r2"/>
    <property type="match status" value="1"/>
</dbReference>